<proteinExistence type="predicted"/>
<feature type="transmembrane region" description="Helical" evidence="1">
    <location>
        <begin position="32"/>
        <end position="50"/>
    </location>
</feature>
<feature type="transmembrane region" description="Helical" evidence="1">
    <location>
        <begin position="298"/>
        <end position="321"/>
    </location>
</feature>
<protein>
    <recommendedName>
        <fullName evidence="2">Acyltransferase 3 domain-containing protein</fullName>
    </recommendedName>
</protein>
<keyword evidence="1" id="KW-0472">Membrane</keyword>
<comment type="caution">
    <text evidence="3">The sequence shown here is derived from an EMBL/GenBank/DDBJ whole genome shotgun (WGS) entry which is preliminary data.</text>
</comment>
<dbReference type="Proteomes" id="UP000261257">
    <property type="component" value="Unassembled WGS sequence"/>
</dbReference>
<dbReference type="EMBL" id="QSSQ01000002">
    <property type="protein sequence ID" value="RGM07958.1"/>
    <property type="molecule type" value="Genomic_DNA"/>
</dbReference>
<reference evidence="3 4" key="1">
    <citation type="submission" date="2018-08" db="EMBL/GenBank/DDBJ databases">
        <title>A genome reference for cultivated species of the human gut microbiota.</title>
        <authorList>
            <person name="Zou Y."/>
            <person name="Xue W."/>
            <person name="Luo G."/>
        </authorList>
    </citation>
    <scope>NUCLEOTIDE SEQUENCE [LARGE SCALE GENOMIC DNA]</scope>
    <source>
        <strain evidence="3 4">TF05-11AC</strain>
    </source>
</reference>
<evidence type="ECO:0000313" key="3">
    <source>
        <dbReference type="EMBL" id="RGM07958.1"/>
    </source>
</evidence>
<feature type="transmembrane region" description="Helical" evidence="1">
    <location>
        <begin position="260"/>
        <end position="278"/>
    </location>
</feature>
<keyword evidence="1" id="KW-1133">Transmembrane helix</keyword>
<dbReference type="InterPro" id="IPR052734">
    <property type="entry name" value="Nod_factor_acetyltransferase"/>
</dbReference>
<feature type="transmembrane region" description="Helical" evidence="1">
    <location>
        <begin position="7"/>
        <end position="26"/>
    </location>
</feature>
<dbReference type="PANTHER" id="PTHR37312:SF1">
    <property type="entry name" value="MEMBRANE-BOUND ACYLTRANSFERASE YKRP-RELATED"/>
    <property type="match status" value="1"/>
</dbReference>
<dbReference type="RefSeq" id="WP_117621064.1">
    <property type="nucleotide sequence ID" value="NZ_QRQF01000003.1"/>
</dbReference>
<evidence type="ECO:0000256" key="1">
    <source>
        <dbReference type="SAM" id="Phobius"/>
    </source>
</evidence>
<organism evidence="3 4">
    <name type="scientific">Hungatella hathewayi</name>
    <dbReference type="NCBI Taxonomy" id="154046"/>
    <lineage>
        <taxon>Bacteria</taxon>
        <taxon>Bacillati</taxon>
        <taxon>Bacillota</taxon>
        <taxon>Clostridia</taxon>
        <taxon>Lachnospirales</taxon>
        <taxon>Lachnospiraceae</taxon>
        <taxon>Hungatella</taxon>
    </lineage>
</organism>
<name>A0A3E4UF16_9FIRM</name>
<feature type="domain" description="Acyltransferase 3" evidence="2">
    <location>
        <begin position="6"/>
        <end position="316"/>
    </location>
</feature>
<feature type="transmembrane region" description="Helical" evidence="1">
    <location>
        <begin position="71"/>
        <end position="93"/>
    </location>
</feature>
<feature type="transmembrane region" description="Helical" evidence="1">
    <location>
        <begin position="225"/>
        <end position="248"/>
    </location>
</feature>
<feature type="transmembrane region" description="Helical" evidence="1">
    <location>
        <begin position="141"/>
        <end position="158"/>
    </location>
</feature>
<dbReference type="Pfam" id="PF01757">
    <property type="entry name" value="Acyl_transf_3"/>
    <property type="match status" value="1"/>
</dbReference>
<accession>A0A3E4UF16</accession>
<dbReference type="AlphaFoldDB" id="A0A3E4UF16"/>
<keyword evidence="1" id="KW-0812">Transmembrane</keyword>
<evidence type="ECO:0000313" key="4">
    <source>
        <dbReference type="Proteomes" id="UP000261257"/>
    </source>
</evidence>
<dbReference type="PANTHER" id="PTHR37312">
    <property type="entry name" value="MEMBRANE-BOUND ACYLTRANSFERASE YKRP-RELATED"/>
    <property type="match status" value="1"/>
</dbReference>
<gene>
    <name evidence="3" type="ORF">DXC39_05670</name>
</gene>
<sequence>MERRIEFIDILKGLGIVLMVLGHLHLSNTLNRFIYAFHMPLFFIISGYLYRRPACLKNYSLKKVKVLMSPYLLWGCVYSVIAAILTPHFFISFWKSIVAVFFKGTYDLPVESALWFLPAMLWTSLFYALIDKTIYSNNKKVFVLILLTLLGCSWTNYIPFRLPLALDSALSAIGFYFIGHCVKEHKKVLELPERDLTAFMLVTVFIIIDGVLILKNNTLNIRAGIWGYIPLSYFNATIYTWIFYRIAVLIDRKLNFVKRTFLFIGYNSIIYLCINHLVLKMVMKVIKGKFFPLENYSYAIESLLIFICSILIMCLFVPVFTKTRFRFMFGK</sequence>
<evidence type="ECO:0000259" key="2">
    <source>
        <dbReference type="Pfam" id="PF01757"/>
    </source>
</evidence>
<feature type="transmembrane region" description="Helical" evidence="1">
    <location>
        <begin position="164"/>
        <end position="182"/>
    </location>
</feature>
<feature type="transmembrane region" description="Helical" evidence="1">
    <location>
        <begin position="113"/>
        <end position="129"/>
    </location>
</feature>
<feature type="transmembrane region" description="Helical" evidence="1">
    <location>
        <begin position="194"/>
        <end position="213"/>
    </location>
</feature>
<dbReference type="GO" id="GO:0016747">
    <property type="term" value="F:acyltransferase activity, transferring groups other than amino-acyl groups"/>
    <property type="evidence" value="ECO:0007669"/>
    <property type="project" value="InterPro"/>
</dbReference>
<dbReference type="InterPro" id="IPR002656">
    <property type="entry name" value="Acyl_transf_3_dom"/>
</dbReference>